<organism evidence="2 3">
    <name type="scientific">Menidia menidia</name>
    <name type="common">Atlantic silverside</name>
    <dbReference type="NCBI Taxonomy" id="238744"/>
    <lineage>
        <taxon>Eukaryota</taxon>
        <taxon>Metazoa</taxon>
        <taxon>Chordata</taxon>
        <taxon>Craniata</taxon>
        <taxon>Vertebrata</taxon>
        <taxon>Euteleostomi</taxon>
        <taxon>Actinopterygii</taxon>
        <taxon>Neopterygii</taxon>
        <taxon>Teleostei</taxon>
        <taxon>Neoteleostei</taxon>
        <taxon>Acanthomorphata</taxon>
        <taxon>Ovalentaria</taxon>
        <taxon>Atherinomorphae</taxon>
        <taxon>Atheriniformes</taxon>
        <taxon>Atherinopsidae</taxon>
        <taxon>Menidiinae</taxon>
        <taxon>Menidia</taxon>
    </lineage>
</organism>
<feature type="compositionally biased region" description="Low complexity" evidence="1">
    <location>
        <begin position="19"/>
        <end position="29"/>
    </location>
</feature>
<sequence length="37" mass="4302">MKSCKEWRRRMRRRRRAGARGTAGSARVRQGGEQVEA</sequence>
<keyword evidence="3" id="KW-1185">Reference proteome</keyword>
<comment type="caution">
    <text evidence="2">The sequence shown here is derived from an EMBL/GenBank/DDBJ whole genome shotgun (WGS) entry which is preliminary data.</text>
</comment>
<name>A0A8S4BCT8_9TELE</name>
<feature type="region of interest" description="Disordered" evidence="1">
    <location>
        <begin position="1"/>
        <end position="37"/>
    </location>
</feature>
<dbReference type="EMBL" id="CAJRST010016668">
    <property type="protein sequence ID" value="CAG5938838.1"/>
    <property type="molecule type" value="Genomic_DNA"/>
</dbReference>
<feature type="compositionally biased region" description="Basic residues" evidence="1">
    <location>
        <begin position="7"/>
        <end position="18"/>
    </location>
</feature>
<evidence type="ECO:0000313" key="3">
    <source>
        <dbReference type="Proteomes" id="UP000677803"/>
    </source>
</evidence>
<evidence type="ECO:0000256" key="1">
    <source>
        <dbReference type="SAM" id="MobiDB-lite"/>
    </source>
</evidence>
<gene>
    <name evidence="2" type="ORF">MMEN_LOCUS13763</name>
</gene>
<reference evidence="2" key="1">
    <citation type="submission" date="2021-05" db="EMBL/GenBank/DDBJ databases">
        <authorList>
            <person name="Tigano A."/>
        </authorList>
    </citation>
    <scope>NUCLEOTIDE SEQUENCE</scope>
</reference>
<dbReference type="Proteomes" id="UP000677803">
    <property type="component" value="Unassembled WGS sequence"/>
</dbReference>
<accession>A0A8S4BCT8</accession>
<protein>
    <submittedName>
        <fullName evidence="2">(Atlantic silverside) hypothetical protein</fullName>
    </submittedName>
</protein>
<evidence type="ECO:0000313" key="2">
    <source>
        <dbReference type="EMBL" id="CAG5938838.1"/>
    </source>
</evidence>
<proteinExistence type="predicted"/>
<dbReference type="AlphaFoldDB" id="A0A8S4BCT8"/>